<feature type="non-terminal residue" evidence="3">
    <location>
        <position position="258"/>
    </location>
</feature>
<dbReference type="InterPro" id="IPR015421">
    <property type="entry name" value="PyrdxlP-dep_Trfase_major"/>
</dbReference>
<accession>A0A382LWU8</accession>
<sequence length="258" mass="28311">MTKSWPPGGPMPLPDYNELIASTKDHSWLSHNPYTDRNDPQQLSIAVRGEGCYIFDHEGKKYLDATGSSHCSAVGHGRQEIADAVSKQIHALEFSGSGLVPFINAPSAKLSQKLADLCPGSLNRVFYTLSGSEAVEAALKIARQYHAQTGNPKKYKVLYRNYAHHGYTWGAMSVSGDPAIRSKIFEPTVPMGVMVPEANPFRCLHCSKTCNLGCARSIEETIKYEDPDSIAAIIVEPISKMAVVPPPEYWEMVVSLCK</sequence>
<dbReference type="InterPro" id="IPR015424">
    <property type="entry name" value="PyrdxlP-dep_Trfase"/>
</dbReference>
<keyword evidence="2" id="KW-0663">Pyridoxal phosphate</keyword>
<evidence type="ECO:0008006" key="4">
    <source>
        <dbReference type="Google" id="ProtNLM"/>
    </source>
</evidence>
<evidence type="ECO:0000256" key="1">
    <source>
        <dbReference type="ARBA" id="ARBA00008954"/>
    </source>
</evidence>
<dbReference type="SUPFAM" id="SSF53383">
    <property type="entry name" value="PLP-dependent transferases"/>
    <property type="match status" value="1"/>
</dbReference>
<dbReference type="InterPro" id="IPR005814">
    <property type="entry name" value="Aminotrans_3"/>
</dbReference>
<dbReference type="Pfam" id="PF00202">
    <property type="entry name" value="Aminotran_3"/>
    <property type="match status" value="1"/>
</dbReference>
<dbReference type="PANTHER" id="PTHR43094:SF1">
    <property type="entry name" value="AMINOTRANSFERASE CLASS-III"/>
    <property type="match status" value="1"/>
</dbReference>
<dbReference type="PANTHER" id="PTHR43094">
    <property type="entry name" value="AMINOTRANSFERASE"/>
    <property type="match status" value="1"/>
</dbReference>
<comment type="similarity">
    <text evidence="1">Belongs to the class-III pyridoxal-phosphate-dependent aminotransferase family.</text>
</comment>
<name>A0A382LWU8_9ZZZZ</name>
<dbReference type="GO" id="GO:0030170">
    <property type="term" value="F:pyridoxal phosphate binding"/>
    <property type="evidence" value="ECO:0007669"/>
    <property type="project" value="InterPro"/>
</dbReference>
<dbReference type="AlphaFoldDB" id="A0A382LWU8"/>
<protein>
    <recommendedName>
        <fullName evidence="4">Aspartate aminotransferase family protein</fullName>
    </recommendedName>
</protein>
<dbReference type="Gene3D" id="3.90.1150.10">
    <property type="entry name" value="Aspartate Aminotransferase, domain 1"/>
    <property type="match status" value="1"/>
</dbReference>
<organism evidence="3">
    <name type="scientific">marine metagenome</name>
    <dbReference type="NCBI Taxonomy" id="408172"/>
    <lineage>
        <taxon>unclassified sequences</taxon>
        <taxon>metagenomes</taxon>
        <taxon>ecological metagenomes</taxon>
    </lineage>
</organism>
<evidence type="ECO:0000313" key="3">
    <source>
        <dbReference type="EMBL" id="SVC41080.1"/>
    </source>
</evidence>
<dbReference type="InterPro" id="IPR015422">
    <property type="entry name" value="PyrdxlP-dep_Trfase_small"/>
</dbReference>
<evidence type="ECO:0000256" key="2">
    <source>
        <dbReference type="ARBA" id="ARBA00022898"/>
    </source>
</evidence>
<proteinExistence type="inferred from homology"/>
<gene>
    <name evidence="3" type="ORF">METZ01_LOCUS293934</name>
</gene>
<dbReference type="GO" id="GO:0005829">
    <property type="term" value="C:cytosol"/>
    <property type="evidence" value="ECO:0007669"/>
    <property type="project" value="TreeGrafter"/>
</dbReference>
<dbReference type="EMBL" id="UINC01089743">
    <property type="protein sequence ID" value="SVC41080.1"/>
    <property type="molecule type" value="Genomic_DNA"/>
</dbReference>
<dbReference type="GO" id="GO:0008483">
    <property type="term" value="F:transaminase activity"/>
    <property type="evidence" value="ECO:0007669"/>
    <property type="project" value="InterPro"/>
</dbReference>
<reference evidence="3" key="1">
    <citation type="submission" date="2018-05" db="EMBL/GenBank/DDBJ databases">
        <authorList>
            <person name="Lanie J.A."/>
            <person name="Ng W.-L."/>
            <person name="Kazmierczak K.M."/>
            <person name="Andrzejewski T.M."/>
            <person name="Davidsen T.M."/>
            <person name="Wayne K.J."/>
            <person name="Tettelin H."/>
            <person name="Glass J.I."/>
            <person name="Rusch D."/>
            <person name="Podicherti R."/>
            <person name="Tsui H.-C.T."/>
            <person name="Winkler M.E."/>
        </authorList>
    </citation>
    <scope>NUCLEOTIDE SEQUENCE</scope>
</reference>
<dbReference type="Gene3D" id="3.40.640.10">
    <property type="entry name" value="Type I PLP-dependent aspartate aminotransferase-like (Major domain)"/>
    <property type="match status" value="1"/>
</dbReference>